<evidence type="ECO:0000313" key="13">
    <source>
        <dbReference type="Proteomes" id="UP000093858"/>
    </source>
</evidence>
<dbReference type="PANTHER" id="PTHR11601">
    <property type="entry name" value="CYSTEINE DESULFURYLASE FAMILY MEMBER"/>
    <property type="match status" value="1"/>
</dbReference>
<dbReference type="Gene3D" id="3.90.1150.10">
    <property type="entry name" value="Aspartate Aminotransferase, domain 1"/>
    <property type="match status" value="1"/>
</dbReference>
<gene>
    <name evidence="12" type="ORF">A6R73_12970</name>
</gene>
<dbReference type="InterPro" id="IPR016454">
    <property type="entry name" value="Cysteine_dSase"/>
</dbReference>
<comment type="cofactor">
    <cofactor evidence="1 10">
        <name>pyridoxal 5'-phosphate</name>
        <dbReference type="ChEBI" id="CHEBI:597326"/>
    </cofactor>
</comment>
<keyword evidence="7" id="KW-0408">Iron</keyword>
<dbReference type="InterPro" id="IPR015422">
    <property type="entry name" value="PyrdxlP-dep_Trfase_small"/>
</dbReference>
<name>A0A199P5Y3_9XANT</name>
<dbReference type="EC" id="2.8.1.7" evidence="3"/>
<evidence type="ECO:0000256" key="6">
    <source>
        <dbReference type="ARBA" id="ARBA00022898"/>
    </source>
</evidence>
<evidence type="ECO:0000313" key="12">
    <source>
        <dbReference type="EMBL" id="OAX56699.1"/>
    </source>
</evidence>
<reference evidence="12 13" key="1">
    <citation type="submission" date="2016-04" db="EMBL/GenBank/DDBJ databases">
        <title>Xanthomonas translucens phylogeny.</title>
        <authorList>
            <person name="Langlois P."/>
        </authorList>
    </citation>
    <scope>NUCLEOTIDE SEQUENCE [LARGE SCALE GENOMIC DNA]</scope>
    <source>
        <strain evidence="12 13">B99</strain>
    </source>
</reference>
<evidence type="ECO:0000256" key="10">
    <source>
        <dbReference type="RuleBase" id="RU004504"/>
    </source>
</evidence>
<dbReference type="PIRSF" id="PIRSF005572">
    <property type="entry name" value="NifS"/>
    <property type="match status" value="1"/>
</dbReference>
<comment type="similarity">
    <text evidence="2">Belongs to the class-V pyridoxal-phosphate-dependent aminotransferase family. NifS/IscS subfamily.</text>
</comment>
<evidence type="ECO:0000256" key="4">
    <source>
        <dbReference type="ARBA" id="ARBA00022679"/>
    </source>
</evidence>
<dbReference type="EMBL" id="LWSU01000067">
    <property type="protein sequence ID" value="OAX56699.1"/>
    <property type="molecule type" value="Genomic_DNA"/>
</dbReference>
<dbReference type="SUPFAM" id="SSF53383">
    <property type="entry name" value="PLP-dependent transferases"/>
    <property type="match status" value="1"/>
</dbReference>
<evidence type="ECO:0000256" key="5">
    <source>
        <dbReference type="ARBA" id="ARBA00022723"/>
    </source>
</evidence>
<evidence type="ECO:0000256" key="2">
    <source>
        <dbReference type="ARBA" id="ARBA00006490"/>
    </source>
</evidence>
<comment type="caution">
    <text evidence="12">The sequence shown here is derived from an EMBL/GenBank/DDBJ whole genome shotgun (WGS) entry which is preliminary data.</text>
</comment>
<dbReference type="InterPro" id="IPR020578">
    <property type="entry name" value="Aminotrans_V_PyrdxlP_BS"/>
</dbReference>
<dbReference type="InterPro" id="IPR015421">
    <property type="entry name" value="PyrdxlP-dep_Trfase_major"/>
</dbReference>
<dbReference type="RefSeq" id="WP_064538756.1">
    <property type="nucleotide sequence ID" value="NZ_LWSU01000067.1"/>
</dbReference>
<keyword evidence="5" id="KW-0479">Metal-binding</keyword>
<evidence type="ECO:0000256" key="7">
    <source>
        <dbReference type="ARBA" id="ARBA00023004"/>
    </source>
</evidence>
<dbReference type="InterPro" id="IPR015424">
    <property type="entry name" value="PyrdxlP-dep_Trfase"/>
</dbReference>
<comment type="catalytic activity">
    <reaction evidence="9">
        <text>(sulfur carrier)-H + L-cysteine = (sulfur carrier)-SH + L-alanine</text>
        <dbReference type="Rhea" id="RHEA:43892"/>
        <dbReference type="Rhea" id="RHEA-COMP:14737"/>
        <dbReference type="Rhea" id="RHEA-COMP:14739"/>
        <dbReference type="ChEBI" id="CHEBI:29917"/>
        <dbReference type="ChEBI" id="CHEBI:35235"/>
        <dbReference type="ChEBI" id="CHEBI:57972"/>
        <dbReference type="ChEBI" id="CHEBI:64428"/>
        <dbReference type="EC" id="2.8.1.7"/>
    </reaction>
</comment>
<evidence type="ECO:0000256" key="9">
    <source>
        <dbReference type="ARBA" id="ARBA00050776"/>
    </source>
</evidence>
<accession>A0A199P5Y3</accession>
<evidence type="ECO:0000256" key="3">
    <source>
        <dbReference type="ARBA" id="ARBA00012239"/>
    </source>
</evidence>
<proteinExistence type="inferred from homology"/>
<dbReference type="GO" id="GO:0046872">
    <property type="term" value="F:metal ion binding"/>
    <property type="evidence" value="ECO:0007669"/>
    <property type="project" value="UniProtKB-KW"/>
</dbReference>
<dbReference type="Proteomes" id="UP000093858">
    <property type="component" value="Unassembled WGS sequence"/>
</dbReference>
<feature type="domain" description="Aminotransferase class V" evidence="11">
    <location>
        <begin position="3"/>
        <end position="360"/>
    </location>
</feature>
<dbReference type="Gene3D" id="1.10.260.50">
    <property type="match status" value="1"/>
</dbReference>
<evidence type="ECO:0000259" key="11">
    <source>
        <dbReference type="Pfam" id="PF00266"/>
    </source>
</evidence>
<evidence type="ECO:0000256" key="1">
    <source>
        <dbReference type="ARBA" id="ARBA00001933"/>
    </source>
</evidence>
<dbReference type="InterPro" id="IPR000192">
    <property type="entry name" value="Aminotrans_V_dom"/>
</dbReference>
<keyword evidence="6" id="KW-0663">Pyridoxal phosphate</keyword>
<keyword evidence="8" id="KW-0411">Iron-sulfur</keyword>
<evidence type="ECO:0000256" key="8">
    <source>
        <dbReference type="ARBA" id="ARBA00023014"/>
    </source>
</evidence>
<dbReference type="PROSITE" id="PS00595">
    <property type="entry name" value="AA_TRANSFER_CLASS_5"/>
    <property type="match status" value="1"/>
</dbReference>
<protein>
    <recommendedName>
        <fullName evidence="3">cysteine desulfurase</fullName>
        <ecNumber evidence="3">2.8.1.7</ecNumber>
    </recommendedName>
</protein>
<dbReference type="AlphaFoldDB" id="A0A199P5Y3"/>
<dbReference type="Pfam" id="PF00266">
    <property type="entry name" value="Aminotran_5"/>
    <property type="match status" value="1"/>
</dbReference>
<keyword evidence="4" id="KW-0808">Transferase</keyword>
<dbReference type="Gene3D" id="3.40.640.10">
    <property type="entry name" value="Type I PLP-dependent aspartate aminotransferase-like (Major domain)"/>
    <property type="match status" value="1"/>
</dbReference>
<sequence>MPIYLDHNASTPPYSEVVEAMLPWLRDQHANPHSDHFHGRLAADAIEQAKQSIAQLIGASREEIIFTSGATEASNLALQGYLRTHGDAGALIYSAIEHPCVKEVALALAEGGTQVRELGVDRQGHIDTSAIGQAIKAVRCTRSLVSVIHANNEIGTVQAIPPLVAAVHESGALFHLDVSQSLGWVDVDVGEGIDLVTLSSHKIGGPAGIGALFVADGLKDQLTPLVYGGGQQGGLRPGTIPVFLAVGFGVACDLVLAERAKRTMAAESAANAFLGVLAGSGVVFEIMGSTQSSLPGLRSIRFPGTDARDLLDRLQTNVSASASSACASGDFKASHVLRAIGLSEADAMQVVRFGFGATTSIIEAELAAQHVSSALVSASRAEAITS</sequence>
<organism evidence="12 13">
    <name type="scientific">Xanthomonas graminis pv. poae</name>
    <dbReference type="NCBI Taxonomy" id="227946"/>
    <lineage>
        <taxon>Bacteria</taxon>
        <taxon>Pseudomonadati</taxon>
        <taxon>Pseudomonadota</taxon>
        <taxon>Gammaproteobacteria</taxon>
        <taxon>Lysobacterales</taxon>
        <taxon>Lysobacteraceae</taxon>
        <taxon>Xanthomonas</taxon>
        <taxon>Xanthomonas translucens group</taxon>
        <taxon>Xanthomonas graminis</taxon>
    </lineage>
</organism>
<dbReference type="GO" id="GO:0051536">
    <property type="term" value="F:iron-sulfur cluster binding"/>
    <property type="evidence" value="ECO:0007669"/>
    <property type="project" value="UniProtKB-KW"/>
</dbReference>
<dbReference type="GO" id="GO:0031071">
    <property type="term" value="F:cysteine desulfurase activity"/>
    <property type="evidence" value="ECO:0007669"/>
    <property type="project" value="UniProtKB-EC"/>
</dbReference>
<dbReference type="PANTHER" id="PTHR11601:SF34">
    <property type="entry name" value="CYSTEINE DESULFURASE"/>
    <property type="match status" value="1"/>
</dbReference>